<dbReference type="GeneID" id="81470175"/>
<evidence type="ECO:0000313" key="3">
    <source>
        <dbReference type="Proteomes" id="UP000515838"/>
    </source>
</evidence>
<keyword evidence="1" id="KW-1133">Transmembrane helix</keyword>
<dbReference type="AlphaFoldDB" id="A0A7G9THL9"/>
<feature type="transmembrane region" description="Helical" evidence="1">
    <location>
        <begin position="55"/>
        <end position="74"/>
    </location>
</feature>
<protein>
    <submittedName>
        <fullName evidence="2">DUF2244 domain-containing protein</fullName>
    </submittedName>
</protein>
<reference evidence="2 3" key="1">
    <citation type="submission" date="2020-08" db="EMBL/GenBank/DDBJ databases">
        <title>Streptomycin Non-resistant strain, P. mexicana.</title>
        <authorList>
            <person name="Ganesh-Kumar S."/>
            <person name="Zhe T."/>
            <person name="Yu Z."/>
            <person name="Min Y."/>
        </authorList>
    </citation>
    <scope>NUCLEOTIDE SEQUENCE [LARGE SCALE GENOMIC DNA]</scope>
    <source>
        <strain evidence="2 3">GTZY2</strain>
    </source>
</reference>
<dbReference type="EMBL" id="CP060731">
    <property type="protein sequence ID" value="QNN79594.1"/>
    <property type="molecule type" value="Genomic_DNA"/>
</dbReference>
<dbReference type="Pfam" id="PF10003">
    <property type="entry name" value="DUF2244"/>
    <property type="match status" value="1"/>
</dbReference>
<dbReference type="RefSeq" id="WP_187574659.1">
    <property type="nucleotide sequence ID" value="NZ_CP060731.1"/>
</dbReference>
<keyword evidence="1" id="KW-0472">Membrane</keyword>
<dbReference type="Proteomes" id="UP000515838">
    <property type="component" value="Chromosome"/>
</dbReference>
<accession>A0A7G9THL9</accession>
<feature type="transmembrane region" description="Helical" evidence="1">
    <location>
        <begin position="29"/>
        <end position="49"/>
    </location>
</feature>
<gene>
    <name evidence="2" type="ORF">IAE60_04305</name>
</gene>
<keyword evidence="1" id="KW-0812">Transmembrane</keyword>
<dbReference type="InterPro" id="IPR019253">
    <property type="entry name" value="DUF2244_TM"/>
</dbReference>
<proteinExistence type="predicted"/>
<organism evidence="2 3">
    <name type="scientific">Pseudoxanthomonas mexicana</name>
    <dbReference type="NCBI Taxonomy" id="128785"/>
    <lineage>
        <taxon>Bacteria</taxon>
        <taxon>Pseudomonadati</taxon>
        <taxon>Pseudomonadota</taxon>
        <taxon>Gammaproteobacteria</taxon>
        <taxon>Lysobacterales</taxon>
        <taxon>Lysobacteraceae</taxon>
        <taxon>Pseudoxanthomonas</taxon>
    </lineage>
</organism>
<sequence length="158" mass="17340">MIEVVPSTWDGHGARLRLRPPRALSRRQFILLFAVLSGAMWIVAMLGWWGGNAFAPAFALLHSAILALALRALWRGGERGEEIRIGPEAVEVTTSRSGAVFRAHPYWVRLCIERGGERVSLASSGRQVQVGDFLGPAERRELADTLQDLLAAASGRNR</sequence>
<evidence type="ECO:0000256" key="1">
    <source>
        <dbReference type="SAM" id="Phobius"/>
    </source>
</evidence>
<name>A0A7G9THL9_PSEMX</name>
<evidence type="ECO:0000313" key="2">
    <source>
        <dbReference type="EMBL" id="QNN79594.1"/>
    </source>
</evidence>